<accession>A0A831EPY0</accession>
<evidence type="ECO:0000313" key="2">
    <source>
        <dbReference type="Proteomes" id="UP000013111"/>
    </source>
</evidence>
<dbReference type="AlphaFoldDB" id="A0A831EPY0"/>
<name>A0A831EPY0_ERWAM</name>
<organism evidence="1 2">
    <name type="scientific">Erwinia amylovora NBRC 12687 = CFBP 1232</name>
    <dbReference type="NCBI Taxonomy" id="1219359"/>
    <lineage>
        <taxon>Bacteria</taxon>
        <taxon>Pseudomonadati</taxon>
        <taxon>Pseudomonadota</taxon>
        <taxon>Gammaproteobacteria</taxon>
        <taxon>Enterobacterales</taxon>
        <taxon>Erwiniaceae</taxon>
        <taxon>Erwinia</taxon>
    </lineage>
</organism>
<protein>
    <submittedName>
        <fullName evidence="1">Uncharacterized protein</fullName>
    </submittedName>
</protein>
<reference evidence="1 2" key="2">
    <citation type="submission" date="2013-04" db="EMBL/GenBank/DDBJ databases">
        <title>Comparative genomics of 12 strains of Erwinia amylovora identifies a pan-genome with a large conserved core and provides insights into host specificity.</title>
        <authorList>
            <person name="Mann R.A."/>
            <person name="Smits T.H.M."/>
            <person name="Buehlmann A."/>
            <person name="Blom J."/>
            <person name="Goesmann A."/>
            <person name="Frey J.E."/>
            <person name="Plummer K.M."/>
            <person name="Beer S.V."/>
            <person name="Luck J."/>
            <person name="Duffy B."/>
            <person name="Rodoni B."/>
        </authorList>
    </citation>
    <scope>NUCLEOTIDE SEQUENCE [LARGE SCALE GENOMIC DNA]</scope>
    <source>
        <strain evidence="2">CFBP 1232</strain>
    </source>
</reference>
<proteinExistence type="predicted"/>
<dbReference type="Proteomes" id="UP000013111">
    <property type="component" value="Unassembled WGS sequence"/>
</dbReference>
<evidence type="ECO:0000313" key="1">
    <source>
        <dbReference type="EMBL" id="CCO92563.1"/>
    </source>
</evidence>
<comment type="caution">
    <text evidence="1">The sequence shown here is derived from an EMBL/GenBank/DDBJ whole genome shotgun (WGS) entry which is preliminary data.</text>
</comment>
<sequence length="40" mass="5062">MLFFFNPFLSMFYYIIWWEGKARITMIQDLFRLILQQILN</sequence>
<reference evidence="1 2" key="1">
    <citation type="submission" date="2012-11" db="EMBL/GenBank/DDBJ databases">
        <authorList>
            <person name="Linke B."/>
        </authorList>
    </citation>
    <scope>NUCLEOTIDE SEQUENCE [LARGE SCALE GENOMIC DNA]</scope>
    <source>
        <strain evidence="2">CFBP 1232</strain>
    </source>
</reference>
<dbReference type="EMBL" id="CAPB01000007">
    <property type="protein sequence ID" value="CCO92563.1"/>
    <property type="molecule type" value="Genomic_DNA"/>
</dbReference>
<gene>
    <name evidence="1" type="ORF">BN437_0599</name>
</gene>